<reference evidence="2 3" key="1">
    <citation type="journal article" date="2024" name="G3 (Bethesda)">
        <title>Genome assembly of Hibiscus sabdariffa L. provides insights into metabolisms of medicinal natural products.</title>
        <authorList>
            <person name="Kim T."/>
        </authorList>
    </citation>
    <scope>NUCLEOTIDE SEQUENCE [LARGE SCALE GENOMIC DNA]</scope>
    <source>
        <strain evidence="2">TK-2024</strain>
        <tissue evidence="2">Old leaves</tissue>
    </source>
</reference>
<gene>
    <name evidence="2" type="ORF">V6N12_007463</name>
</gene>
<dbReference type="Pfam" id="PF13966">
    <property type="entry name" value="zf-RVT"/>
    <property type="match status" value="1"/>
</dbReference>
<comment type="caution">
    <text evidence="2">The sequence shown here is derived from an EMBL/GenBank/DDBJ whole genome shotgun (WGS) entry which is preliminary data.</text>
</comment>
<evidence type="ECO:0000313" key="3">
    <source>
        <dbReference type="Proteomes" id="UP001472677"/>
    </source>
</evidence>
<keyword evidence="3" id="KW-1185">Reference proteome</keyword>
<evidence type="ECO:0000259" key="1">
    <source>
        <dbReference type="Pfam" id="PF13966"/>
    </source>
</evidence>
<feature type="domain" description="Reverse transcriptase zinc-binding" evidence="1">
    <location>
        <begin position="3"/>
        <end position="59"/>
    </location>
</feature>
<dbReference type="InterPro" id="IPR026960">
    <property type="entry name" value="RVT-Znf"/>
</dbReference>
<proteinExistence type="predicted"/>
<dbReference type="EMBL" id="JBBPBM010000009">
    <property type="protein sequence ID" value="KAK8568929.1"/>
    <property type="molecule type" value="Genomic_DNA"/>
</dbReference>
<evidence type="ECO:0000313" key="2">
    <source>
        <dbReference type="EMBL" id="KAK8568929.1"/>
    </source>
</evidence>
<protein>
    <recommendedName>
        <fullName evidence="1">Reverse transcriptase zinc-binding domain-containing protein</fullName>
    </recommendedName>
</protein>
<organism evidence="2 3">
    <name type="scientific">Hibiscus sabdariffa</name>
    <name type="common">roselle</name>
    <dbReference type="NCBI Taxonomy" id="183260"/>
    <lineage>
        <taxon>Eukaryota</taxon>
        <taxon>Viridiplantae</taxon>
        <taxon>Streptophyta</taxon>
        <taxon>Embryophyta</taxon>
        <taxon>Tracheophyta</taxon>
        <taxon>Spermatophyta</taxon>
        <taxon>Magnoliopsida</taxon>
        <taxon>eudicotyledons</taxon>
        <taxon>Gunneridae</taxon>
        <taxon>Pentapetalae</taxon>
        <taxon>rosids</taxon>
        <taxon>malvids</taxon>
        <taxon>Malvales</taxon>
        <taxon>Malvaceae</taxon>
        <taxon>Malvoideae</taxon>
        <taxon>Hibiscus</taxon>
    </lineage>
</organism>
<name>A0ABR2F1W0_9ROSI</name>
<dbReference type="Proteomes" id="UP001472677">
    <property type="component" value="Unassembled WGS sequence"/>
</dbReference>
<accession>A0ABR2F1W0</accession>
<sequence>MVSQRIRYFLWLTCRQKLLTNLERCKRTLTDDPLCPLCYQAEESTLHALQDCVNFRRIWQQTVPQPLSHTFFSTSIKDWLRLNLCSNILFYNDIPWKLVFASILWQIWKNRNDTVFTESSASVEGVLSRGIAWAKYYYDGWLLPTPGALIASKQNFGLSMLVFNWHETMGSKILQVQTDCKQFWKRAWFVDLIWIQRIGNKAADKLARLANHSSFDVSFLSTPPAAICDVFTADKSTLSL</sequence>